<protein>
    <submittedName>
        <fullName evidence="11">Cell division septal protein</fullName>
    </submittedName>
</protein>
<proteinExistence type="predicted"/>
<keyword evidence="8" id="KW-0131">Cell cycle</keyword>
<dbReference type="EMBL" id="CP009056">
    <property type="protein sequence ID" value="AJA45524.1"/>
    <property type="molecule type" value="Genomic_DNA"/>
</dbReference>
<dbReference type="InterPro" id="IPR005548">
    <property type="entry name" value="Cell_div_FtsQ/DivIB_C"/>
</dbReference>
<evidence type="ECO:0000256" key="7">
    <source>
        <dbReference type="ARBA" id="ARBA00023136"/>
    </source>
</evidence>
<dbReference type="InterPro" id="IPR045335">
    <property type="entry name" value="FtsQ_C_sf"/>
</dbReference>
<dbReference type="HOGENOM" id="CLU_064041_2_1_6"/>
<dbReference type="Pfam" id="PF03799">
    <property type="entry name" value="FtsQ_DivIB_C"/>
    <property type="match status" value="1"/>
</dbReference>
<dbReference type="InterPro" id="IPR034746">
    <property type="entry name" value="POTRA"/>
</dbReference>
<dbReference type="PANTHER" id="PTHR35851">
    <property type="entry name" value="CELL DIVISION PROTEIN FTSQ"/>
    <property type="match status" value="1"/>
</dbReference>
<feature type="transmembrane region" description="Helical" evidence="9">
    <location>
        <begin position="20"/>
        <end position="45"/>
    </location>
</feature>
<keyword evidence="4 11" id="KW-0132">Cell division</keyword>
<dbReference type="GO" id="GO:0090529">
    <property type="term" value="P:cell septum assembly"/>
    <property type="evidence" value="ECO:0007669"/>
    <property type="project" value="InterPro"/>
</dbReference>
<dbReference type="STRING" id="1267021.FPB0191_01708"/>
<dbReference type="InterPro" id="IPR026579">
    <property type="entry name" value="FtsQ"/>
</dbReference>
<sequence length="276" mass="32247">MKKPQQAAQRKESKKKFFFIFASFEQCLGFLFFIVVITICSWSIITVKNWIDDPERVVLSQLTLSGDNQFTTKQDVRKAILDLGLPNTYIGQNVDSIQQEILRLPWIQQVSVRKQWPDRLIIHVIEYKPKYLWNEVYFLDSEGNLFNIPSGRFRDVNLPKLFGPIGKEKLILNSYQQLETISNTLSKEGKQLFINLASADERNAWQLLLKPCFRGICANNQDIKVILGREHINDRFKRFIRFYGDIQADIPSNERISEVDLRYDNGIAVKRQKIES</sequence>
<dbReference type="PANTHER" id="PTHR35851:SF1">
    <property type="entry name" value="CELL DIVISION PROTEIN FTSQ"/>
    <property type="match status" value="1"/>
</dbReference>
<dbReference type="RefSeq" id="WP_052236888.1">
    <property type="nucleotide sequence ID" value="NZ_CP009056.1"/>
</dbReference>
<name>A0A0A7S1Y4_FRIPE</name>
<evidence type="ECO:0000313" key="12">
    <source>
        <dbReference type="Proteomes" id="UP000030901"/>
    </source>
</evidence>
<keyword evidence="5 9" id="KW-0812">Transmembrane</keyword>
<organism evidence="11 12">
    <name type="scientific">Frischella perrara</name>
    <dbReference type="NCBI Taxonomy" id="1267021"/>
    <lineage>
        <taxon>Bacteria</taxon>
        <taxon>Pseudomonadati</taxon>
        <taxon>Pseudomonadota</taxon>
        <taxon>Gammaproteobacteria</taxon>
        <taxon>Orbales</taxon>
        <taxon>Orbaceae</taxon>
        <taxon>Frischella</taxon>
    </lineage>
</organism>
<reference evidence="11 12" key="1">
    <citation type="journal article" date="2014" name="Appl. Environ. Microbiol.">
        <title>Gut symbionts from distinct hosts exhibit genotoxic activity via divergent colibactin biosynthetic pathways.</title>
        <authorList>
            <person name="Engel P."/>
            <person name="Vizcaino M.I."/>
            <person name="Crawford J.M."/>
        </authorList>
    </citation>
    <scope>NUCLEOTIDE SEQUENCE [LARGE SCALE GENOMIC DNA]</scope>
    <source>
        <strain evidence="11 12">PEB0191</strain>
    </source>
</reference>
<keyword evidence="6 9" id="KW-1133">Transmembrane helix</keyword>
<dbReference type="KEGG" id="fpp:FPB0191_01708"/>
<dbReference type="Proteomes" id="UP000030901">
    <property type="component" value="Chromosome"/>
</dbReference>
<evidence type="ECO:0000256" key="2">
    <source>
        <dbReference type="ARBA" id="ARBA00022475"/>
    </source>
</evidence>
<dbReference type="Gene3D" id="3.40.50.11690">
    <property type="entry name" value="Cell division protein FtsQ/DivIB"/>
    <property type="match status" value="1"/>
</dbReference>
<comment type="subcellular location">
    <subcellularLocation>
        <location evidence="1">Membrane</location>
    </subcellularLocation>
</comment>
<dbReference type="AlphaFoldDB" id="A0A0A7S1Y4"/>
<keyword evidence="7 9" id="KW-0472">Membrane</keyword>
<evidence type="ECO:0000256" key="3">
    <source>
        <dbReference type="ARBA" id="ARBA00022519"/>
    </source>
</evidence>
<dbReference type="PROSITE" id="PS51779">
    <property type="entry name" value="POTRA"/>
    <property type="match status" value="1"/>
</dbReference>
<dbReference type="Pfam" id="PF08478">
    <property type="entry name" value="POTRA_1"/>
    <property type="match status" value="1"/>
</dbReference>
<accession>A0A0A7S1Y4</accession>
<dbReference type="InterPro" id="IPR013685">
    <property type="entry name" value="POTRA_FtsQ_type"/>
</dbReference>
<dbReference type="Gene3D" id="3.10.20.310">
    <property type="entry name" value="membrane protein fhac"/>
    <property type="match status" value="1"/>
</dbReference>
<feature type="domain" description="POTRA" evidence="10">
    <location>
        <begin position="57"/>
        <end position="127"/>
    </location>
</feature>
<keyword evidence="12" id="KW-1185">Reference proteome</keyword>
<evidence type="ECO:0000256" key="4">
    <source>
        <dbReference type="ARBA" id="ARBA00022618"/>
    </source>
</evidence>
<keyword evidence="3" id="KW-0997">Cell inner membrane</keyword>
<dbReference type="GO" id="GO:0016020">
    <property type="term" value="C:membrane"/>
    <property type="evidence" value="ECO:0007669"/>
    <property type="project" value="UniProtKB-SubCell"/>
</dbReference>
<evidence type="ECO:0000256" key="8">
    <source>
        <dbReference type="ARBA" id="ARBA00023306"/>
    </source>
</evidence>
<evidence type="ECO:0000256" key="5">
    <source>
        <dbReference type="ARBA" id="ARBA00022692"/>
    </source>
</evidence>
<evidence type="ECO:0000256" key="9">
    <source>
        <dbReference type="SAM" id="Phobius"/>
    </source>
</evidence>
<evidence type="ECO:0000256" key="6">
    <source>
        <dbReference type="ARBA" id="ARBA00022989"/>
    </source>
</evidence>
<evidence type="ECO:0000259" key="10">
    <source>
        <dbReference type="PROSITE" id="PS51779"/>
    </source>
</evidence>
<gene>
    <name evidence="11" type="ORF">FPB0191_01708</name>
</gene>
<evidence type="ECO:0000313" key="11">
    <source>
        <dbReference type="EMBL" id="AJA45524.1"/>
    </source>
</evidence>
<keyword evidence="2" id="KW-1003">Cell membrane</keyword>
<evidence type="ECO:0000256" key="1">
    <source>
        <dbReference type="ARBA" id="ARBA00004370"/>
    </source>
</evidence>
<dbReference type="OrthoDB" id="9790370at2"/>